<dbReference type="AlphaFoldDB" id="A0ABD0JZM5"/>
<evidence type="ECO:0000313" key="2">
    <source>
        <dbReference type="EMBL" id="KAK7480249.1"/>
    </source>
</evidence>
<sequence>PAEGVNCTAQFDSSPSTQWTLSGRCDVKKIYSALNRYSCTWYESDGQTSQKPVDTRFVAFSPTPSSGDFSKTDHSETECRQSDTSAFTGVQIGVGVGIGVPAVIAVVILFILLWCQQCRRRNN</sequence>
<gene>
    <name evidence="2" type="ORF">BaRGS_00028525</name>
</gene>
<proteinExistence type="predicted"/>
<protein>
    <submittedName>
        <fullName evidence="2">Uncharacterized protein</fullName>
    </submittedName>
</protein>
<evidence type="ECO:0000256" key="1">
    <source>
        <dbReference type="SAM" id="Phobius"/>
    </source>
</evidence>
<feature type="transmembrane region" description="Helical" evidence="1">
    <location>
        <begin position="92"/>
        <end position="115"/>
    </location>
</feature>
<keyword evidence="1" id="KW-1133">Transmembrane helix</keyword>
<name>A0ABD0JZM5_9CAEN</name>
<dbReference type="EMBL" id="JACVVK020000285">
    <property type="protein sequence ID" value="KAK7480249.1"/>
    <property type="molecule type" value="Genomic_DNA"/>
</dbReference>
<feature type="non-terminal residue" evidence="2">
    <location>
        <position position="123"/>
    </location>
</feature>
<accession>A0ABD0JZM5</accession>
<keyword evidence="3" id="KW-1185">Reference proteome</keyword>
<reference evidence="2 3" key="1">
    <citation type="journal article" date="2023" name="Sci. Data">
        <title>Genome assembly of the Korean intertidal mud-creeper Batillaria attramentaria.</title>
        <authorList>
            <person name="Patra A.K."/>
            <person name="Ho P.T."/>
            <person name="Jun S."/>
            <person name="Lee S.J."/>
            <person name="Kim Y."/>
            <person name="Won Y.J."/>
        </authorList>
    </citation>
    <scope>NUCLEOTIDE SEQUENCE [LARGE SCALE GENOMIC DNA]</scope>
    <source>
        <strain evidence="2">Wonlab-2016</strain>
    </source>
</reference>
<keyword evidence="1" id="KW-0472">Membrane</keyword>
<feature type="non-terminal residue" evidence="2">
    <location>
        <position position="1"/>
    </location>
</feature>
<dbReference type="Proteomes" id="UP001519460">
    <property type="component" value="Unassembled WGS sequence"/>
</dbReference>
<keyword evidence="1" id="KW-0812">Transmembrane</keyword>
<evidence type="ECO:0000313" key="3">
    <source>
        <dbReference type="Proteomes" id="UP001519460"/>
    </source>
</evidence>
<organism evidence="2 3">
    <name type="scientific">Batillaria attramentaria</name>
    <dbReference type="NCBI Taxonomy" id="370345"/>
    <lineage>
        <taxon>Eukaryota</taxon>
        <taxon>Metazoa</taxon>
        <taxon>Spiralia</taxon>
        <taxon>Lophotrochozoa</taxon>
        <taxon>Mollusca</taxon>
        <taxon>Gastropoda</taxon>
        <taxon>Caenogastropoda</taxon>
        <taxon>Sorbeoconcha</taxon>
        <taxon>Cerithioidea</taxon>
        <taxon>Batillariidae</taxon>
        <taxon>Batillaria</taxon>
    </lineage>
</organism>
<comment type="caution">
    <text evidence="2">The sequence shown here is derived from an EMBL/GenBank/DDBJ whole genome shotgun (WGS) entry which is preliminary data.</text>
</comment>